<protein>
    <submittedName>
        <fullName evidence="1">Uncharacterized protein</fullName>
    </submittedName>
</protein>
<reference evidence="1" key="1">
    <citation type="submission" date="2021-01" db="EMBL/GenBank/DDBJ databases">
        <authorList>
            <consortium name="Genoscope - CEA"/>
            <person name="William W."/>
        </authorList>
    </citation>
    <scope>NUCLEOTIDE SEQUENCE</scope>
</reference>
<keyword evidence="2" id="KW-1185">Reference proteome</keyword>
<organism evidence="1 2">
    <name type="scientific">Paramecium sonneborni</name>
    <dbReference type="NCBI Taxonomy" id="65129"/>
    <lineage>
        <taxon>Eukaryota</taxon>
        <taxon>Sar</taxon>
        <taxon>Alveolata</taxon>
        <taxon>Ciliophora</taxon>
        <taxon>Intramacronucleata</taxon>
        <taxon>Oligohymenophorea</taxon>
        <taxon>Peniculida</taxon>
        <taxon>Parameciidae</taxon>
        <taxon>Paramecium</taxon>
    </lineage>
</organism>
<dbReference type="EMBL" id="CAJJDN010000149">
    <property type="protein sequence ID" value="CAD8124139.1"/>
    <property type="molecule type" value="Genomic_DNA"/>
</dbReference>
<accession>A0A8S1RAQ3</accession>
<dbReference type="AlphaFoldDB" id="A0A8S1RAQ3"/>
<name>A0A8S1RAQ3_9CILI</name>
<comment type="caution">
    <text evidence="1">The sequence shown here is derived from an EMBL/GenBank/DDBJ whole genome shotgun (WGS) entry which is preliminary data.</text>
</comment>
<dbReference type="Proteomes" id="UP000692954">
    <property type="component" value="Unassembled WGS sequence"/>
</dbReference>
<sequence>MKQVVATNEYSILRKVQMLHSHAPAKDSNFTLGRTTSYESSQFCRNFDIMVYRRASTKDEVNSQTSSKNLYNHDDKLAISNINQINPTLYIEMDELQTKVWRSLKKQQLQQVYSVGIIVLKNQSEFEFSFDISLLSCFLRVRELSILINETYADQNNRMKLQIPYLSILIGRVKTQKLDGNMRLFELAHILINGQRTLILQESSLQF</sequence>
<dbReference type="OrthoDB" id="297799at2759"/>
<evidence type="ECO:0000313" key="2">
    <source>
        <dbReference type="Proteomes" id="UP000692954"/>
    </source>
</evidence>
<proteinExistence type="predicted"/>
<gene>
    <name evidence="1" type="ORF">PSON_ATCC_30995.1.T1490083</name>
</gene>
<evidence type="ECO:0000313" key="1">
    <source>
        <dbReference type="EMBL" id="CAD8124139.1"/>
    </source>
</evidence>